<feature type="transmembrane region" description="Helical" evidence="6">
    <location>
        <begin position="306"/>
        <end position="324"/>
    </location>
</feature>
<organism evidence="8 9">
    <name type="scientific">Dioscorea zingiberensis</name>
    <dbReference type="NCBI Taxonomy" id="325984"/>
    <lineage>
        <taxon>Eukaryota</taxon>
        <taxon>Viridiplantae</taxon>
        <taxon>Streptophyta</taxon>
        <taxon>Embryophyta</taxon>
        <taxon>Tracheophyta</taxon>
        <taxon>Spermatophyta</taxon>
        <taxon>Magnoliopsida</taxon>
        <taxon>Liliopsida</taxon>
        <taxon>Dioscoreales</taxon>
        <taxon>Dioscoreaceae</taxon>
        <taxon>Dioscorea</taxon>
    </lineage>
</organism>
<evidence type="ECO:0000313" key="9">
    <source>
        <dbReference type="Proteomes" id="UP001085076"/>
    </source>
</evidence>
<dbReference type="InterPro" id="IPR037185">
    <property type="entry name" value="EmrE-like"/>
</dbReference>
<feature type="transmembrane region" description="Helical" evidence="6">
    <location>
        <begin position="247"/>
        <end position="267"/>
    </location>
</feature>
<sequence>MSLGELLKKIKPFLAMVFLQFGFAGMYVISVLSLKRGMSHYVLVVYRNAIAAVVIAPFALWFERKGRPKMTTSCFLKILLLGLLEPVLDQNFYYMGTKATSASFSAALFNSLPAMTFVLAVILRVEKIRIKSRRSQAKIIGTAVTVIGALVMILYKGAVIDMIWTKGRHHEDSASGNQDDAHWLAGTFMLLFSCFCWAAFFILQSHTLKSYPAELSLTTLICLFGMMESGAVALVMERSSKAWKVGWDTGLFTAAYSGVVCSGVAYFMQGIVMKERGPVFVTAFQPLCMIIVTVLGSIILAEDITVGRVIGAVIIVLGLYMLIWGKGKDQVGQSIETEEKKGNVELPKSVVNGDQHENGLEYFTVVDIQQSKINP</sequence>
<comment type="similarity">
    <text evidence="2 6">Belongs to the drug/metabolite transporter (DMT) superfamily. Plant drug/metabolite exporter (P-DME) (TC 2.A.7.4) family.</text>
</comment>
<feature type="transmembrane region" description="Helical" evidence="6">
    <location>
        <begin position="183"/>
        <end position="203"/>
    </location>
</feature>
<dbReference type="OrthoDB" id="1728340at2759"/>
<proteinExistence type="inferred from homology"/>
<comment type="subcellular location">
    <subcellularLocation>
        <location evidence="1 6">Membrane</location>
        <topology evidence="1 6">Multi-pass membrane protein</topology>
    </subcellularLocation>
</comment>
<reference evidence="8" key="2">
    <citation type="journal article" date="2022" name="Hortic Res">
        <title>The genome of Dioscorea zingiberensis sheds light on the biosynthesis, origin and evolution of the medicinally important diosgenin saponins.</title>
        <authorList>
            <person name="Li Y."/>
            <person name="Tan C."/>
            <person name="Li Z."/>
            <person name="Guo J."/>
            <person name="Li S."/>
            <person name="Chen X."/>
            <person name="Wang C."/>
            <person name="Dai X."/>
            <person name="Yang H."/>
            <person name="Song W."/>
            <person name="Hou L."/>
            <person name="Xu J."/>
            <person name="Tong Z."/>
            <person name="Xu A."/>
            <person name="Yuan X."/>
            <person name="Wang W."/>
            <person name="Yang Q."/>
            <person name="Chen L."/>
            <person name="Sun Z."/>
            <person name="Wang K."/>
            <person name="Pan B."/>
            <person name="Chen J."/>
            <person name="Bao Y."/>
            <person name="Liu F."/>
            <person name="Qi X."/>
            <person name="Gang D.R."/>
            <person name="Wen J."/>
            <person name="Li J."/>
        </authorList>
    </citation>
    <scope>NUCLEOTIDE SEQUENCE</scope>
    <source>
        <strain evidence="8">Dzin_1.0</strain>
    </source>
</reference>
<evidence type="ECO:0000256" key="4">
    <source>
        <dbReference type="ARBA" id="ARBA00022989"/>
    </source>
</evidence>
<dbReference type="InterPro" id="IPR030184">
    <property type="entry name" value="WAT1-related"/>
</dbReference>
<reference evidence="8" key="1">
    <citation type="submission" date="2021-03" db="EMBL/GenBank/DDBJ databases">
        <authorList>
            <person name="Li Z."/>
            <person name="Yang C."/>
        </authorList>
    </citation>
    <scope>NUCLEOTIDE SEQUENCE</scope>
    <source>
        <strain evidence="8">Dzin_1.0</strain>
        <tissue evidence="8">Leaf</tissue>
    </source>
</reference>
<keyword evidence="4 6" id="KW-1133">Transmembrane helix</keyword>
<evidence type="ECO:0000256" key="1">
    <source>
        <dbReference type="ARBA" id="ARBA00004141"/>
    </source>
</evidence>
<protein>
    <recommendedName>
        <fullName evidence="6">WAT1-related protein</fullName>
    </recommendedName>
</protein>
<name>A0A9D5CN04_9LILI</name>
<dbReference type="GO" id="GO:0022857">
    <property type="term" value="F:transmembrane transporter activity"/>
    <property type="evidence" value="ECO:0007669"/>
    <property type="project" value="InterPro"/>
</dbReference>
<keyword evidence="3 6" id="KW-0812">Transmembrane</keyword>
<dbReference type="Pfam" id="PF00892">
    <property type="entry name" value="EamA"/>
    <property type="match status" value="2"/>
</dbReference>
<feature type="domain" description="EamA" evidence="7">
    <location>
        <begin position="15"/>
        <end position="153"/>
    </location>
</feature>
<dbReference type="GO" id="GO:0016020">
    <property type="term" value="C:membrane"/>
    <property type="evidence" value="ECO:0007669"/>
    <property type="project" value="UniProtKB-SubCell"/>
</dbReference>
<feature type="transmembrane region" description="Helical" evidence="6">
    <location>
        <begin position="40"/>
        <end position="62"/>
    </location>
</feature>
<dbReference type="Proteomes" id="UP001085076">
    <property type="component" value="Miscellaneous, Linkage group lg04"/>
</dbReference>
<feature type="domain" description="EamA" evidence="7">
    <location>
        <begin position="186"/>
        <end position="323"/>
    </location>
</feature>
<comment type="caution">
    <text evidence="8">The sequence shown here is derived from an EMBL/GenBank/DDBJ whole genome shotgun (WGS) entry which is preliminary data.</text>
</comment>
<dbReference type="InterPro" id="IPR000620">
    <property type="entry name" value="EamA_dom"/>
</dbReference>
<evidence type="ECO:0000259" key="7">
    <source>
        <dbReference type="Pfam" id="PF00892"/>
    </source>
</evidence>
<feature type="transmembrane region" description="Helical" evidence="6">
    <location>
        <begin position="279"/>
        <end position="300"/>
    </location>
</feature>
<evidence type="ECO:0000256" key="3">
    <source>
        <dbReference type="ARBA" id="ARBA00022692"/>
    </source>
</evidence>
<evidence type="ECO:0000313" key="8">
    <source>
        <dbReference type="EMBL" id="KAJ0976019.1"/>
    </source>
</evidence>
<feature type="transmembrane region" description="Helical" evidence="6">
    <location>
        <begin position="215"/>
        <end position="235"/>
    </location>
</feature>
<dbReference type="SUPFAM" id="SSF103481">
    <property type="entry name" value="Multidrug resistance efflux transporter EmrE"/>
    <property type="match status" value="2"/>
</dbReference>
<feature type="transmembrane region" description="Helical" evidence="6">
    <location>
        <begin position="137"/>
        <end position="155"/>
    </location>
</feature>
<feature type="transmembrane region" description="Helical" evidence="6">
    <location>
        <begin position="106"/>
        <end position="125"/>
    </location>
</feature>
<evidence type="ECO:0000256" key="2">
    <source>
        <dbReference type="ARBA" id="ARBA00007635"/>
    </source>
</evidence>
<dbReference type="AlphaFoldDB" id="A0A9D5CN04"/>
<gene>
    <name evidence="8" type="ORF">J5N97_017984</name>
</gene>
<dbReference type="EMBL" id="JAGGNH010000004">
    <property type="protein sequence ID" value="KAJ0976019.1"/>
    <property type="molecule type" value="Genomic_DNA"/>
</dbReference>
<evidence type="ECO:0000256" key="6">
    <source>
        <dbReference type="RuleBase" id="RU363077"/>
    </source>
</evidence>
<dbReference type="PANTHER" id="PTHR31218">
    <property type="entry name" value="WAT1-RELATED PROTEIN"/>
    <property type="match status" value="1"/>
</dbReference>
<keyword evidence="5 6" id="KW-0472">Membrane</keyword>
<feature type="transmembrane region" description="Helical" evidence="6">
    <location>
        <begin position="12"/>
        <end position="34"/>
    </location>
</feature>
<keyword evidence="9" id="KW-1185">Reference proteome</keyword>
<evidence type="ECO:0000256" key="5">
    <source>
        <dbReference type="ARBA" id="ARBA00023136"/>
    </source>
</evidence>
<accession>A0A9D5CN04</accession>